<dbReference type="GO" id="GO:0042545">
    <property type="term" value="P:cell wall modification"/>
    <property type="evidence" value="ECO:0007669"/>
    <property type="project" value="UniProtKB-UniRule"/>
</dbReference>
<dbReference type="InterPro" id="IPR018040">
    <property type="entry name" value="Pectinesterase_Tyr_AS"/>
</dbReference>
<comment type="function">
    <text evidence="7">Acts in the modification of cell walls via demethylesterification of cell wall pectin.</text>
</comment>
<dbReference type="InterPro" id="IPR000070">
    <property type="entry name" value="Pectinesterase_cat"/>
</dbReference>
<keyword evidence="4 7" id="KW-0378">Hydrolase</keyword>
<dbReference type="SUPFAM" id="SSF101148">
    <property type="entry name" value="Plant invertase/pectin methylesterase inhibitor"/>
    <property type="match status" value="1"/>
</dbReference>
<accession>A0AAN7RP73</accession>
<name>A0AAN7RP73_TRANT</name>
<keyword evidence="7" id="KW-0964">Secreted</keyword>
<dbReference type="InterPro" id="IPR006501">
    <property type="entry name" value="Pectinesterase_inhib_dom"/>
</dbReference>
<evidence type="ECO:0000256" key="6">
    <source>
        <dbReference type="PROSITE-ProRule" id="PRU10040"/>
    </source>
</evidence>
<dbReference type="Pfam" id="PF01095">
    <property type="entry name" value="Pectinesterase"/>
    <property type="match status" value="1"/>
</dbReference>
<organism evidence="9 10">
    <name type="scientific">Trapa natans</name>
    <name type="common">Water chestnut</name>
    <dbReference type="NCBI Taxonomy" id="22666"/>
    <lineage>
        <taxon>Eukaryota</taxon>
        <taxon>Viridiplantae</taxon>
        <taxon>Streptophyta</taxon>
        <taxon>Embryophyta</taxon>
        <taxon>Tracheophyta</taxon>
        <taxon>Spermatophyta</taxon>
        <taxon>Magnoliopsida</taxon>
        <taxon>eudicotyledons</taxon>
        <taxon>Gunneridae</taxon>
        <taxon>Pentapetalae</taxon>
        <taxon>rosids</taxon>
        <taxon>malvids</taxon>
        <taxon>Myrtales</taxon>
        <taxon>Lythraceae</taxon>
        <taxon>Trapa</taxon>
    </lineage>
</organism>
<comment type="catalytic activity">
    <reaction evidence="7">
        <text>[(1-&gt;4)-alpha-D-galacturonosyl methyl ester](n) + n H2O = [(1-&gt;4)-alpha-D-galacturonosyl](n) + n methanol + n H(+)</text>
        <dbReference type="Rhea" id="RHEA:22380"/>
        <dbReference type="Rhea" id="RHEA-COMP:14570"/>
        <dbReference type="Rhea" id="RHEA-COMP:14573"/>
        <dbReference type="ChEBI" id="CHEBI:15377"/>
        <dbReference type="ChEBI" id="CHEBI:15378"/>
        <dbReference type="ChEBI" id="CHEBI:17790"/>
        <dbReference type="ChEBI" id="CHEBI:140522"/>
        <dbReference type="ChEBI" id="CHEBI:140523"/>
        <dbReference type="EC" id="3.1.1.11"/>
    </reaction>
</comment>
<dbReference type="Gene3D" id="2.160.20.10">
    <property type="entry name" value="Single-stranded right-handed beta-helix, Pectin lyase-like"/>
    <property type="match status" value="1"/>
</dbReference>
<proteinExistence type="inferred from homology"/>
<dbReference type="InterPro" id="IPR033131">
    <property type="entry name" value="Pectinesterase_Asp_AS"/>
</dbReference>
<keyword evidence="5 7" id="KW-0063">Aspartyl esterase</keyword>
<evidence type="ECO:0000256" key="3">
    <source>
        <dbReference type="ARBA" id="ARBA00007786"/>
    </source>
</evidence>
<evidence type="ECO:0000256" key="4">
    <source>
        <dbReference type="ARBA" id="ARBA00022801"/>
    </source>
</evidence>
<dbReference type="NCBIfam" id="TIGR01614">
    <property type="entry name" value="PME_inhib"/>
    <property type="match status" value="1"/>
</dbReference>
<dbReference type="PANTHER" id="PTHR31707">
    <property type="entry name" value="PECTINESTERASE"/>
    <property type="match status" value="1"/>
</dbReference>
<dbReference type="GO" id="GO:0004857">
    <property type="term" value="F:enzyme inhibitor activity"/>
    <property type="evidence" value="ECO:0007669"/>
    <property type="project" value="InterPro"/>
</dbReference>
<comment type="caution">
    <text evidence="9">The sequence shown here is derived from an EMBL/GenBank/DDBJ whole genome shotgun (WGS) entry which is preliminary data.</text>
</comment>
<keyword evidence="7" id="KW-0134">Cell wall</keyword>
<comment type="similarity">
    <text evidence="2">In the N-terminal section; belongs to the PMEI family.</text>
</comment>
<keyword evidence="7" id="KW-0961">Cell wall biogenesis/degradation</keyword>
<dbReference type="Gene3D" id="1.20.140.40">
    <property type="entry name" value="Invertase/pectin methylesterase inhibitor family protein"/>
    <property type="match status" value="1"/>
</dbReference>
<evidence type="ECO:0000256" key="2">
    <source>
        <dbReference type="ARBA" id="ARBA00006027"/>
    </source>
</evidence>
<gene>
    <name evidence="9" type="ORF">SAY86_003385</name>
</gene>
<dbReference type="EMBL" id="JAXQNO010000001">
    <property type="protein sequence ID" value="KAK4803568.1"/>
    <property type="molecule type" value="Genomic_DNA"/>
</dbReference>
<sequence length="556" mass="59940">MSSSSQPLLYPPPTRASHHRTHYLILSLVAILGSSYLLAANFLNPGTPEVVAHGSSGHVCSEAADPTSCLALVSEVVPGTFLETHPQSLLQVLVRKSVLRTEKAVAAARDTARKINDPREQAALGDCVELLEMSMDRMLEAIASLKKLSAESRADAHTWLSSSLTNYETCSDGLHGPSKVAMKPLLDYLISRAKASLAMFVATLPTDHSADTFIDHLANKMPSWITASDRRLLSASSLDVAVTANVVVAKDGSGDYQTVQEAVDSAPNKGTSRYVIYVKKGTYKENVQVAKTKTNVMLVGDGMDQTIITGSLNYVDGTTTFNSATLAANGDGFIAQDLQIQNTAGPEKHQAVALRVSADKSVINRCKLDAYQDTLYSHTLRQFYRDSYITGTVDFIFGNAGVVIQNSKLVARKPMSKQSNMVTAQGRTDPNQNTGTSIQNCQIIASADLEPVKSSFKSYLGRPWKEYSRTVVMQSSIGDHIDPAGWSIWSGDFALSTLYYGEYMNKGAGAGTSQRVTWPGYHVITSAADANKFTVAELIQGGQWLGSTGVAYTEGL</sequence>
<dbReference type="InterPro" id="IPR012334">
    <property type="entry name" value="Pectin_lyas_fold"/>
</dbReference>
<dbReference type="Pfam" id="PF04043">
    <property type="entry name" value="PMEI"/>
    <property type="match status" value="1"/>
</dbReference>
<feature type="domain" description="Pectinesterase inhibitor" evidence="8">
    <location>
        <begin position="51"/>
        <end position="199"/>
    </location>
</feature>
<dbReference type="FunFam" id="2.160.20.10:FF:000001">
    <property type="entry name" value="Pectinesterase"/>
    <property type="match status" value="1"/>
</dbReference>
<dbReference type="SMART" id="SM00856">
    <property type="entry name" value="PMEI"/>
    <property type="match status" value="1"/>
</dbReference>
<dbReference type="PROSITE" id="PS00503">
    <property type="entry name" value="PECTINESTERASE_2"/>
    <property type="match status" value="1"/>
</dbReference>
<dbReference type="GO" id="GO:0045490">
    <property type="term" value="P:pectin catabolic process"/>
    <property type="evidence" value="ECO:0007669"/>
    <property type="project" value="UniProtKB-UniRule"/>
</dbReference>
<dbReference type="EC" id="3.1.1.11" evidence="7"/>
<evidence type="ECO:0000313" key="9">
    <source>
        <dbReference type="EMBL" id="KAK4803568.1"/>
    </source>
</evidence>
<keyword evidence="10" id="KW-1185">Reference proteome</keyword>
<dbReference type="Proteomes" id="UP001346149">
    <property type="component" value="Unassembled WGS sequence"/>
</dbReference>
<evidence type="ECO:0000259" key="8">
    <source>
        <dbReference type="SMART" id="SM00856"/>
    </source>
</evidence>
<dbReference type="GO" id="GO:0030599">
    <property type="term" value="F:pectinesterase activity"/>
    <property type="evidence" value="ECO:0007669"/>
    <property type="project" value="UniProtKB-UniRule"/>
</dbReference>
<dbReference type="InterPro" id="IPR035513">
    <property type="entry name" value="Invertase/methylesterase_inhib"/>
</dbReference>
<protein>
    <recommendedName>
        <fullName evidence="7">Pectinesterase</fullName>
        <ecNumber evidence="7">3.1.1.11</ecNumber>
    </recommendedName>
</protein>
<dbReference type="AlphaFoldDB" id="A0AAN7RP73"/>
<dbReference type="CDD" id="cd15799">
    <property type="entry name" value="PMEI-like_4"/>
    <property type="match status" value="1"/>
</dbReference>
<dbReference type="SUPFAM" id="SSF51126">
    <property type="entry name" value="Pectin lyase-like"/>
    <property type="match status" value="1"/>
</dbReference>
<feature type="active site" evidence="6">
    <location>
        <position position="394"/>
    </location>
</feature>
<comment type="subcellular location">
    <subcellularLocation>
        <location evidence="7">Secreted</location>
        <location evidence="7">Cell wall</location>
    </subcellularLocation>
</comment>
<comment type="similarity">
    <text evidence="3">In the C-terminal section; belongs to the pectinesterase family.</text>
</comment>
<dbReference type="PROSITE" id="PS00800">
    <property type="entry name" value="PECTINESTERASE_1"/>
    <property type="match status" value="1"/>
</dbReference>
<evidence type="ECO:0000256" key="7">
    <source>
        <dbReference type="RuleBase" id="RU000589"/>
    </source>
</evidence>
<comment type="pathway">
    <text evidence="1 7">Glycan metabolism; pectin degradation; 2-dehydro-3-deoxy-D-gluconate from pectin: step 1/5.</text>
</comment>
<dbReference type="InterPro" id="IPR011050">
    <property type="entry name" value="Pectin_lyase_fold/virulence"/>
</dbReference>
<reference evidence="9 10" key="1">
    <citation type="journal article" date="2023" name="Hortic Res">
        <title>Pangenome of water caltrop reveals structural variations and asymmetric subgenome divergence after allopolyploidization.</title>
        <authorList>
            <person name="Zhang X."/>
            <person name="Chen Y."/>
            <person name="Wang L."/>
            <person name="Yuan Y."/>
            <person name="Fang M."/>
            <person name="Shi L."/>
            <person name="Lu R."/>
            <person name="Comes H.P."/>
            <person name="Ma Y."/>
            <person name="Chen Y."/>
            <person name="Huang G."/>
            <person name="Zhou Y."/>
            <person name="Zheng Z."/>
            <person name="Qiu Y."/>
        </authorList>
    </citation>
    <scope>NUCLEOTIDE SEQUENCE [LARGE SCALE GENOMIC DNA]</scope>
    <source>
        <strain evidence="9">F231</strain>
    </source>
</reference>
<evidence type="ECO:0000313" key="10">
    <source>
        <dbReference type="Proteomes" id="UP001346149"/>
    </source>
</evidence>
<evidence type="ECO:0000256" key="5">
    <source>
        <dbReference type="ARBA" id="ARBA00023085"/>
    </source>
</evidence>
<evidence type="ECO:0000256" key="1">
    <source>
        <dbReference type="ARBA" id="ARBA00005184"/>
    </source>
</evidence>